<evidence type="ECO:0000313" key="2">
    <source>
        <dbReference type="EMBL" id="CAL8148951.1"/>
    </source>
</evidence>
<evidence type="ECO:0000256" key="1">
    <source>
        <dbReference type="SAM" id="MobiDB-lite"/>
    </source>
</evidence>
<feature type="compositionally biased region" description="Basic residues" evidence="1">
    <location>
        <begin position="196"/>
        <end position="206"/>
    </location>
</feature>
<keyword evidence="3" id="KW-1185">Reference proteome</keyword>
<feature type="compositionally biased region" description="Low complexity" evidence="1">
    <location>
        <begin position="207"/>
        <end position="230"/>
    </location>
</feature>
<dbReference type="Proteomes" id="UP001642540">
    <property type="component" value="Unassembled WGS sequence"/>
</dbReference>
<sequence>MELPSQVQGIFNLQRVFDESPRPSDHLDFLIYDKILRHSAMSRIHLMQHCTAYVWAELLRNVRAFPNIYLRLSVILPSCFQWRSVASMDVSFENVPITEDIPASVASPPPPVNEPEPPPLPAHVIAIDRPSPPSSPASIVSSADTVPIPRSPRYAPPILANRPPPPPNFRHYPPHRFRRAYRPHPYGGPYNLQWRNGRRPNSRRHNNNNNYNNNSNNNYNPSRPRNRYFY</sequence>
<feature type="compositionally biased region" description="Basic residues" evidence="1">
    <location>
        <begin position="172"/>
        <end position="182"/>
    </location>
</feature>
<comment type="caution">
    <text evidence="2">The sequence shown here is derived from an EMBL/GenBank/DDBJ whole genome shotgun (WGS) entry which is preliminary data.</text>
</comment>
<evidence type="ECO:0000313" key="3">
    <source>
        <dbReference type="Proteomes" id="UP001642540"/>
    </source>
</evidence>
<name>A0ABP1SAX5_9HEXA</name>
<reference evidence="2 3" key="1">
    <citation type="submission" date="2024-08" db="EMBL/GenBank/DDBJ databases">
        <authorList>
            <person name="Cucini C."/>
            <person name="Frati F."/>
        </authorList>
    </citation>
    <scope>NUCLEOTIDE SEQUENCE [LARGE SCALE GENOMIC DNA]</scope>
</reference>
<accession>A0ABP1SAX5</accession>
<organism evidence="2 3">
    <name type="scientific">Orchesella dallaii</name>
    <dbReference type="NCBI Taxonomy" id="48710"/>
    <lineage>
        <taxon>Eukaryota</taxon>
        <taxon>Metazoa</taxon>
        <taxon>Ecdysozoa</taxon>
        <taxon>Arthropoda</taxon>
        <taxon>Hexapoda</taxon>
        <taxon>Collembola</taxon>
        <taxon>Entomobryomorpha</taxon>
        <taxon>Entomobryoidea</taxon>
        <taxon>Orchesellidae</taxon>
        <taxon>Orchesellinae</taxon>
        <taxon>Orchesella</taxon>
    </lineage>
</organism>
<proteinExistence type="predicted"/>
<gene>
    <name evidence="2" type="ORF">ODALV1_LOCUS31582</name>
</gene>
<protein>
    <submittedName>
        <fullName evidence="2">Uncharacterized protein</fullName>
    </submittedName>
</protein>
<dbReference type="EMBL" id="CAXLJM020000183">
    <property type="protein sequence ID" value="CAL8148951.1"/>
    <property type="molecule type" value="Genomic_DNA"/>
</dbReference>
<feature type="compositionally biased region" description="Pro residues" evidence="1">
    <location>
        <begin position="107"/>
        <end position="121"/>
    </location>
</feature>
<feature type="region of interest" description="Disordered" evidence="1">
    <location>
        <begin position="103"/>
        <end position="230"/>
    </location>
</feature>